<dbReference type="KEGG" id="dwu:DVJ83_13600"/>
<evidence type="ECO:0000313" key="5">
    <source>
        <dbReference type="EMBL" id="AXH00232.1"/>
    </source>
</evidence>
<dbReference type="InterPro" id="IPR000524">
    <property type="entry name" value="Tscrpt_reg_HTH_GntR"/>
</dbReference>
<dbReference type="Pfam" id="PF07702">
    <property type="entry name" value="UTRA"/>
    <property type="match status" value="1"/>
</dbReference>
<dbReference type="SUPFAM" id="SSF64288">
    <property type="entry name" value="Chorismate lyase-like"/>
    <property type="match status" value="1"/>
</dbReference>
<dbReference type="SMART" id="SM00866">
    <property type="entry name" value="UTRA"/>
    <property type="match status" value="1"/>
</dbReference>
<name>A0A345IKK9_9DEIO</name>
<evidence type="ECO:0000256" key="2">
    <source>
        <dbReference type="ARBA" id="ARBA00023125"/>
    </source>
</evidence>
<proteinExistence type="predicted"/>
<dbReference type="AlphaFoldDB" id="A0A345IKK9"/>
<dbReference type="Gene3D" id="3.40.1410.10">
    <property type="entry name" value="Chorismate lyase-like"/>
    <property type="match status" value="1"/>
</dbReference>
<dbReference type="InterPro" id="IPR036390">
    <property type="entry name" value="WH_DNA-bd_sf"/>
</dbReference>
<dbReference type="PANTHER" id="PTHR44846:SF1">
    <property type="entry name" value="MANNOSYL-D-GLYCERATE TRANSPORT_METABOLISM SYSTEM REPRESSOR MNGR-RELATED"/>
    <property type="match status" value="1"/>
</dbReference>
<dbReference type="Gene3D" id="1.10.10.10">
    <property type="entry name" value="Winged helix-like DNA-binding domain superfamily/Winged helix DNA-binding domain"/>
    <property type="match status" value="1"/>
</dbReference>
<organism evidence="5 6">
    <name type="scientific">Deinococcus wulumuqiensis</name>
    <dbReference type="NCBI Taxonomy" id="980427"/>
    <lineage>
        <taxon>Bacteria</taxon>
        <taxon>Thermotogati</taxon>
        <taxon>Deinococcota</taxon>
        <taxon>Deinococci</taxon>
        <taxon>Deinococcales</taxon>
        <taxon>Deinococcaceae</taxon>
        <taxon>Deinococcus</taxon>
    </lineage>
</organism>
<dbReference type="InterPro" id="IPR028978">
    <property type="entry name" value="Chorismate_lyase_/UTRA_dom_sf"/>
</dbReference>
<dbReference type="Proteomes" id="UP000253744">
    <property type="component" value="Plasmid pDrdA"/>
</dbReference>
<accession>A0A345IKK9</accession>
<dbReference type="GO" id="GO:0003700">
    <property type="term" value="F:DNA-binding transcription factor activity"/>
    <property type="evidence" value="ECO:0007669"/>
    <property type="project" value="InterPro"/>
</dbReference>
<dbReference type="InterPro" id="IPR036388">
    <property type="entry name" value="WH-like_DNA-bd_sf"/>
</dbReference>
<evidence type="ECO:0000259" key="4">
    <source>
        <dbReference type="PROSITE" id="PS50949"/>
    </source>
</evidence>
<dbReference type="STRING" id="1288484.GCA_000348665_02846"/>
<dbReference type="PRINTS" id="PR00035">
    <property type="entry name" value="HTHGNTR"/>
</dbReference>
<evidence type="ECO:0000256" key="1">
    <source>
        <dbReference type="ARBA" id="ARBA00023015"/>
    </source>
</evidence>
<sequence>MHSNDKIFSGLVRRWYGCAVALPASPAPVSPAPDPPAWWVALDPGNAAPAYVQLAQGLRQRIESGELAPGSALPAERELAAHLGVSRVTLRQGLSLLEAEGLLRRRRGSGTFVSGPAPASRQLGLLSSFSDEVRAQGGVPGARVLQFARTRPAPQEALSLGLAPGAEVYRLRRLRTSDGEPMAVEQSTLPAALVGPLSAADVTDASLYALLSARQLAPARALRHLRAQNADAELAALLGVEKGAALLTTERVSWLADGRPVEYARACYRGDRSDFVMELRGEGA</sequence>
<reference evidence="5 6" key="1">
    <citation type="submission" date="2018-07" db="EMBL/GenBank/DDBJ databases">
        <title>Complete Genome and Methylome Analysis of Deinococcus wulumuqiensis NEB 479.</title>
        <authorList>
            <person name="Fomenkov A."/>
            <person name="Luyten Y."/>
            <person name="Vincze T."/>
            <person name="Anton B.P."/>
            <person name="Clark T."/>
            <person name="Roberts R.J."/>
            <person name="Morgan R.D."/>
        </authorList>
    </citation>
    <scope>NUCLEOTIDE SEQUENCE [LARGE SCALE GENOMIC DNA]</scope>
    <source>
        <strain evidence="5 6">NEB 479</strain>
        <plasmid evidence="6">Plasmid pdrda</plasmid>
    </source>
</reference>
<dbReference type="PROSITE" id="PS50949">
    <property type="entry name" value="HTH_GNTR"/>
    <property type="match status" value="1"/>
</dbReference>
<dbReference type="CDD" id="cd07377">
    <property type="entry name" value="WHTH_GntR"/>
    <property type="match status" value="1"/>
</dbReference>
<feature type="domain" description="HTH gntR-type" evidence="4">
    <location>
        <begin position="48"/>
        <end position="116"/>
    </location>
</feature>
<keyword evidence="2" id="KW-0238">DNA-binding</keyword>
<keyword evidence="3" id="KW-0804">Transcription</keyword>
<dbReference type="Pfam" id="PF00392">
    <property type="entry name" value="GntR"/>
    <property type="match status" value="1"/>
</dbReference>
<dbReference type="SUPFAM" id="SSF46785">
    <property type="entry name" value="Winged helix' DNA-binding domain"/>
    <property type="match status" value="1"/>
</dbReference>
<dbReference type="PANTHER" id="PTHR44846">
    <property type="entry name" value="MANNOSYL-D-GLYCERATE TRANSPORT/METABOLISM SYSTEM REPRESSOR MNGR-RELATED"/>
    <property type="match status" value="1"/>
</dbReference>
<dbReference type="InterPro" id="IPR011663">
    <property type="entry name" value="UTRA"/>
</dbReference>
<keyword evidence="5" id="KW-0614">Plasmid</keyword>
<dbReference type="EMBL" id="CP031159">
    <property type="protein sequence ID" value="AXH00232.1"/>
    <property type="molecule type" value="Genomic_DNA"/>
</dbReference>
<evidence type="ECO:0000313" key="6">
    <source>
        <dbReference type="Proteomes" id="UP000253744"/>
    </source>
</evidence>
<dbReference type="SMART" id="SM00345">
    <property type="entry name" value="HTH_GNTR"/>
    <property type="match status" value="1"/>
</dbReference>
<dbReference type="GO" id="GO:0045892">
    <property type="term" value="P:negative regulation of DNA-templated transcription"/>
    <property type="evidence" value="ECO:0007669"/>
    <property type="project" value="TreeGrafter"/>
</dbReference>
<dbReference type="InterPro" id="IPR050679">
    <property type="entry name" value="Bact_HTH_transcr_reg"/>
</dbReference>
<keyword evidence="1" id="KW-0805">Transcription regulation</keyword>
<protein>
    <submittedName>
        <fullName evidence="5">GntR family transcriptional regulator</fullName>
    </submittedName>
</protein>
<geneLocation type="plasmid" evidence="6">
    <name>pdrda</name>
</geneLocation>
<evidence type="ECO:0000256" key="3">
    <source>
        <dbReference type="ARBA" id="ARBA00023163"/>
    </source>
</evidence>
<gene>
    <name evidence="5" type="ORF">DVJ83_13600</name>
</gene>
<dbReference type="GO" id="GO:0003677">
    <property type="term" value="F:DNA binding"/>
    <property type="evidence" value="ECO:0007669"/>
    <property type="project" value="UniProtKB-KW"/>
</dbReference>